<feature type="compositionally biased region" description="Acidic residues" evidence="1">
    <location>
        <begin position="995"/>
        <end position="1005"/>
    </location>
</feature>
<reference evidence="2 3" key="1">
    <citation type="journal article" date="2014" name="BMC Genomics">
        <title>Genome and secretome analysis of the hemibiotrophic fungal pathogen, Moniliophthora roreri, which causes frosty pod rot disease of cacao: mechanisms of the biotrophic and necrotrophic phases.</title>
        <authorList>
            <person name="Meinhardt L.W."/>
            <person name="Costa G.G.L."/>
            <person name="Thomazella D.P.T."/>
            <person name="Teixeira P.J.P.L."/>
            <person name="Carazzolle M.F."/>
            <person name="Schuster S.C."/>
            <person name="Carlson J.E."/>
            <person name="Guiltinan M.J."/>
            <person name="Mieczkowski P."/>
            <person name="Farmer A."/>
            <person name="Ramaraj T."/>
            <person name="Crozier J."/>
            <person name="Davis R.E."/>
            <person name="Shao J."/>
            <person name="Melnick R.L."/>
            <person name="Pereira G.A.G."/>
            <person name="Bailey B.A."/>
        </authorList>
    </citation>
    <scope>NUCLEOTIDE SEQUENCE [LARGE SCALE GENOMIC DNA]</scope>
    <source>
        <strain evidence="2 3">MCA 2997</strain>
    </source>
</reference>
<feature type="compositionally biased region" description="Polar residues" evidence="1">
    <location>
        <begin position="478"/>
        <end position="488"/>
    </location>
</feature>
<feature type="region of interest" description="Disordered" evidence="1">
    <location>
        <begin position="649"/>
        <end position="747"/>
    </location>
</feature>
<feature type="region of interest" description="Disordered" evidence="1">
    <location>
        <begin position="1"/>
        <end position="115"/>
    </location>
</feature>
<feature type="compositionally biased region" description="Polar residues" evidence="1">
    <location>
        <begin position="166"/>
        <end position="190"/>
    </location>
</feature>
<feature type="compositionally biased region" description="Polar residues" evidence="1">
    <location>
        <begin position="448"/>
        <end position="462"/>
    </location>
</feature>
<feature type="region of interest" description="Disordered" evidence="1">
    <location>
        <begin position="571"/>
        <end position="606"/>
    </location>
</feature>
<dbReference type="HOGENOM" id="CLU_291038_0_0_1"/>
<feature type="compositionally biased region" description="Basic and acidic residues" evidence="1">
    <location>
        <begin position="205"/>
        <end position="214"/>
    </location>
</feature>
<sequence>MNYSKSQWRNFSRKPQNLPAGEDRQPNEGINKRAEDAPPSIISVAKRGGGRGRGIGRGFGSNLHGNGREASGAPRNAVNSGIPARGFQRGRDGSAGRGRGRGNTRGGHPAINTGVNIGHQQNIHASVSTRAEDGSISSVGWPKGRLNRDQGWAGMRARSQREDIASQANATSSSCLDSLNESRSVVSNLGQHVRPQRTKASLVDGPKEDPRQQEDSVSNMRKAAGLAEAASHPNPGGGGGRAPSPHRMPPPHRNLHEPYTHAPTNPRLHFHPQKRQKAQDEELTNLLVERSSSPSESLSDYDLQYPDTDDSPAALSSPQLDHINLRPGSASALILPQQAPLLHDNELHGKSPSTVYKDVGVQWIDPSSSEFHHATEQSQPSLIRRVAPALATPTDTENVGVQWQGSVNIVISLKRPINSTLVSGTEGQTQHEPTELRSPKRQKLASEGSMNASVSAPDTQHPMTAGVKVKVERRSPSVELTVSPTSGNPPVKIERRSPSPASLESVRNRVTEGSQWYHPMPARCHKSNPNWMLNRRKWFDKESAVLMKKGLKLGRHFFRDDGMVIDWTSSIPRWPDTLDPSSPSISLTNDARKPSQPNAHTSPASTIRGETEVIDLIIDVDESPRPHAHISSAITIRSETEVIDFVTDVDESPRPNTSPKPHTLNPSVNQESSIATKHASSLTTTTSPYSFSVSLHSSKPIPSPSRSDTEPAKRHRPSSSAHLSLQKPLPKTSVSKKRRPLPILPVMTPPLNSTIPAVPSTRASSSSVGLSHPKPPAVLPLLPVMTPPSRAARSAHSTKTPPFTLAHADSLAVVSNEADSRNKDVPLSKGMVTKPVTASSSFAVGAATAPNENDSSDEDVPLSKQLPNDLASTSARNQKLDSRPHQTTPRTPLPGWTVLASPPPSPPSSSRRRSPPPDPPRLPQKEQKKGWAPPIRSLFPPRSMPSDDKDEDELDDDSEKEMDFTFEHICAPARRRRQRDQSMKTQADVDPNTDPSEDDMGEVEEDLLGEYSDVLIENRPWVDNKSEEAEVLSINTAPETIWMLSDSEGE</sequence>
<evidence type="ECO:0000313" key="2">
    <source>
        <dbReference type="EMBL" id="ESK91571.1"/>
    </source>
</evidence>
<feature type="region of interest" description="Disordered" evidence="1">
    <location>
        <begin position="152"/>
        <end position="320"/>
    </location>
</feature>
<protein>
    <submittedName>
        <fullName evidence="2">Uncharacterized protein</fullName>
    </submittedName>
</protein>
<feature type="region of interest" description="Disordered" evidence="1">
    <location>
        <begin position="847"/>
        <end position="1005"/>
    </location>
</feature>
<feature type="compositionally biased region" description="Gly residues" evidence="1">
    <location>
        <begin position="95"/>
        <end position="105"/>
    </location>
</feature>
<dbReference type="Proteomes" id="UP000017559">
    <property type="component" value="Unassembled WGS sequence"/>
</dbReference>
<feature type="compositionally biased region" description="Polar residues" evidence="1">
    <location>
        <begin position="422"/>
        <end position="431"/>
    </location>
</feature>
<dbReference type="AlphaFoldDB" id="V2XFF7"/>
<name>V2XFF7_MONRO</name>
<organism evidence="2 3">
    <name type="scientific">Moniliophthora roreri (strain MCA 2997)</name>
    <name type="common">Cocoa frosty pod rot fungus</name>
    <name type="synonym">Crinipellis roreri</name>
    <dbReference type="NCBI Taxonomy" id="1381753"/>
    <lineage>
        <taxon>Eukaryota</taxon>
        <taxon>Fungi</taxon>
        <taxon>Dikarya</taxon>
        <taxon>Basidiomycota</taxon>
        <taxon>Agaricomycotina</taxon>
        <taxon>Agaricomycetes</taxon>
        <taxon>Agaricomycetidae</taxon>
        <taxon>Agaricales</taxon>
        <taxon>Marasmiineae</taxon>
        <taxon>Marasmiaceae</taxon>
        <taxon>Moniliophthora</taxon>
    </lineage>
</organism>
<feature type="region of interest" description="Disordered" evidence="1">
    <location>
        <begin position="422"/>
        <end position="504"/>
    </location>
</feature>
<evidence type="ECO:0000256" key="1">
    <source>
        <dbReference type="SAM" id="MobiDB-lite"/>
    </source>
</evidence>
<dbReference type="OrthoDB" id="3265156at2759"/>
<evidence type="ECO:0000313" key="3">
    <source>
        <dbReference type="Proteomes" id="UP000017559"/>
    </source>
</evidence>
<dbReference type="EMBL" id="AWSO01000336">
    <property type="protein sequence ID" value="ESK91571.1"/>
    <property type="molecule type" value="Genomic_DNA"/>
</dbReference>
<feature type="compositionally biased region" description="Polar residues" evidence="1">
    <location>
        <begin position="1"/>
        <end position="15"/>
    </location>
</feature>
<dbReference type="KEGG" id="mrr:Moror_2566"/>
<feature type="compositionally biased region" description="Basic and acidic residues" evidence="1">
    <location>
        <begin position="21"/>
        <end position="36"/>
    </location>
</feature>
<feature type="compositionally biased region" description="Polar residues" evidence="1">
    <location>
        <begin position="654"/>
        <end position="697"/>
    </location>
</feature>
<accession>V2XFF7</accession>
<feature type="compositionally biased region" description="Acidic residues" evidence="1">
    <location>
        <begin position="948"/>
        <end position="960"/>
    </location>
</feature>
<keyword evidence="3" id="KW-1185">Reference proteome</keyword>
<comment type="caution">
    <text evidence="2">The sequence shown here is derived from an EMBL/GenBank/DDBJ whole genome shotgun (WGS) entry which is preliminary data.</text>
</comment>
<gene>
    <name evidence="2" type="ORF">Moror_2566</name>
</gene>
<feature type="compositionally biased region" description="Polar residues" evidence="1">
    <location>
        <begin position="579"/>
        <end position="605"/>
    </location>
</feature>
<proteinExistence type="predicted"/>